<dbReference type="InterPro" id="IPR000644">
    <property type="entry name" value="CBS_dom"/>
</dbReference>
<dbReference type="STRING" id="1848.SAMN05443637_12461"/>
<dbReference type="CDD" id="cd04586">
    <property type="entry name" value="CBS_pair_BON_assoc"/>
    <property type="match status" value="1"/>
</dbReference>
<evidence type="ECO:0000313" key="5">
    <source>
        <dbReference type="Proteomes" id="UP000184363"/>
    </source>
</evidence>
<evidence type="ECO:0000256" key="1">
    <source>
        <dbReference type="ARBA" id="ARBA00023122"/>
    </source>
</evidence>
<evidence type="ECO:0000313" key="4">
    <source>
        <dbReference type="EMBL" id="SHL31666.1"/>
    </source>
</evidence>
<dbReference type="Gene3D" id="3.10.580.10">
    <property type="entry name" value="CBS-domain"/>
    <property type="match status" value="1"/>
</dbReference>
<dbReference type="OrthoDB" id="9799454at2"/>
<keyword evidence="5" id="KW-1185">Reference proteome</keyword>
<feature type="domain" description="CBS" evidence="3">
    <location>
        <begin position="7"/>
        <end position="66"/>
    </location>
</feature>
<organism evidence="4 5">
    <name type="scientific">Pseudonocardia thermophila</name>
    <dbReference type="NCBI Taxonomy" id="1848"/>
    <lineage>
        <taxon>Bacteria</taxon>
        <taxon>Bacillati</taxon>
        <taxon>Actinomycetota</taxon>
        <taxon>Actinomycetes</taxon>
        <taxon>Pseudonocardiales</taxon>
        <taxon>Pseudonocardiaceae</taxon>
        <taxon>Pseudonocardia</taxon>
    </lineage>
</organism>
<protein>
    <submittedName>
        <fullName evidence="4">CBS domain-containing protein</fullName>
    </submittedName>
</protein>
<dbReference type="PANTHER" id="PTHR43080:SF26">
    <property type="entry name" value="REGULATORY PROTEIN"/>
    <property type="match status" value="1"/>
</dbReference>
<dbReference type="PROSITE" id="PS51371">
    <property type="entry name" value="CBS"/>
    <property type="match status" value="2"/>
</dbReference>
<dbReference type="PANTHER" id="PTHR43080">
    <property type="entry name" value="CBS DOMAIN-CONTAINING PROTEIN CBSX3, MITOCHONDRIAL"/>
    <property type="match status" value="1"/>
</dbReference>
<name>A0A1M6ZMH2_PSETH</name>
<dbReference type="EMBL" id="FRAP01000024">
    <property type="protein sequence ID" value="SHL31666.1"/>
    <property type="molecule type" value="Genomic_DNA"/>
</dbReference>
<gene>
    <name evidence="4" type="ORF">SAMN05443637_12461</name>
</gene>
<feature type="domain" description="CBS" evidence="3">
    <location>
        <begin position="77"/>
        <end position="132"/>
    </location>
</feature>
<dbReference type="SMART" id="SM00116">
    <property type="entry name" value="CBS"/>
    <property type="match status" value="2"/>
</dbReference>
<reference evidence="4 5" key="1">
    <citation type="submission" date="2016-11" db="EMBL/GenBank/DDBJ databases">
        <authorList>
            <person name="Jaros S."/>
            <person name="Januszkiewicz K."/>
            <person name="Wedrychowicz H."/>
        </authorList>
    </citation>
    <scope>NUCLEOTIDE SEQUENCE [LARGE SCALE GENOMIC DNA]</scope>
    <source>
        <strain evidence="4 5">DSM 43832</strain>
    </source>
</reference>
<evidence type="ECO:0000259" key="3">
    <source>
        <dbReference type="PROSITE" id="PS51371"/>
    </source>
</evidence>
<dbReference type="RefSeq" id="WP_084755838.1">
    <property type="nucleotide sequence ID" value="NZ_CALGVN010000043.1"/>
</dbReference>
<accession>A0A1M6ZMH2</accession>
<dbReference type="SUPFAM" id="SSF54631">
    <property type="entry name" value="CBS-domain pair"/>
    <property type="match status" value="1"/>
</dbReference>
<dbReference type="InterPro" id="IPR046342">
    <property type="entry name" value="CBS_dom_sf"/>
</dbReference>
<dbReference type="InterPro" id="IPR051257">
    <property type="entry name" value="Diverse_CBS-Domain"/>
</dbReference>
<dbReference type="Proteomes" id="UP000184363">
    <property type="component" value="Unassembled WGS sequence"/>
</dbReference>
<dbReference type="Pfam" id="PF00571">
    <property type="entry name" value="CBS"/>
    <property type="match status" value="2"/>
</dbReference>
<sequence>MRARDVMSSPVITVKEDTPIEAAAALLVSHGFTAAPVLDEQGRVVGIVTEADLLRGNVRPEGWPAEDLRGKRVSSVMTRTPTRFGPEDDLADVAEMMLEERFRSVPIFDDGELVGIVTRRDILRAVARREPVQP</sequence>
<keyword evidence="1 2" id="KW-0129">CBS domain</keyword>
<evidence type="ECO:0000256" key="2">
    <source>
        <dbReference type="PROSITE-ProRule" id="PRU00703"/>
    </source>
</evidence>
<proteinExistence type="predicted"/>
<dbReference type="AlphaFoldDB" id="A0A1M6ZMH2"/>